<dbReference type="RefSeq" id="XP_020433321.1">
    <property type="nucleotide sequence ID" value="XM_020576909.1"/>
</dbReference>
<dbReference type="Proteomes" id="UP000001396">
    <property type="component" value="Unassembled WGS sequence"/>
</dbReference>
<reference evidence="1 2" key="1">
    <citation type="journal article" date="2011" name="Genome Res.">
        <title>Phylogeny-wide analysis of social amoeba genomes highlights ancient origins for complex intercellular communication.</title>
        <authorList>
            <person name="Heidel A.J."/>
            <person name="Lawal H.M."/>
            <person name="Felder M."/>
            <person name="Schilde C."/>
            <person name="Helps N.R."/>
            <person name="Tunggal B."/>
            <person name="Rivero F."/>
            <person name="John U."/>
            <person name="Schleicher M."/>
            <person name="Eichinger L."/>
            <person name="Platzer M."/>
            <person name="Noegel A.A."/>
            <person name="Schaap P."/>
            <person name="Gloeckner G."/>
        </authorList>
    </citation>
    <scope>NUCLEOTIDE SEQUENCE [LARGE SCALE GENOMIC DNA]</scope>
    <source>
        <strain evidence="2">ATCC 26659 / Pp 5 / PN500</strain>
    </source>
</reference>
<evidence type="ECO:0000313" key="2">
    <source>
        <dbReference type="Proteomes" id="UP000001396"/>
    </source>
</evidence>
<name>D3BC20_HETP5</name>
<dbReference type="InParanoid" id="D3BC20"/>
<dbReference type="EMBL" id="ADBJ01000026">
    <property type="protein sequence ID" value="EFA81203.1"/>
    <property type="molecule type" value="Genomic_DNA"/>
</dbReference>
<sequence length="48" mass="5313">MKDEYMLRRNVNILTVLNTDIVAVAVGGSILLCSQGNKVKALHMLQEI</sequence>
<dbReference type="GeneID" id="31361525"/>
<gene>
    <name evidence="1" type="ORF">PPL_06041</name>
</gene>
<accession>D3BC20</accession>
<keyword evidence="2" id="KW-1185">Reference proteome</keyword>
<evidence type="ECO:0000313" key="1">
    <source>
        <dbReference type="EMBL" id="EFA81203.1"/>
    </source>
</evidence>
<protein>
    <submittedName>
        <fullName evidence="1">Uncharacterized protein</fullName>
    </submittedName>
</protein>
<dbReference type="AlphaFoldDB" id="D3BC20"/>
<organism evidence="1 2">
    <name type="scientific">Heterostelium pallidum (strain ATCC 26659 / Pp 5 / PN500)</name>
    <name type="common">Cellular slime mold</name>
    <name type="synonym">Polysphondylium pallidum</name>
    <dbReference type="NCBI Taxonomy" id="670386"/>
    <lineage>
        <taxon>Eukaryota</taxon>
        <taxon>Amoebozoa</taxon>
        <taxon>Evosea</taxon>
        <taxon>Eumycetozoa</taxon>
        <taxon>Dictyostelia</taxon>
        <taxon>Acytosteliales</taxon>
        <taxon>Acytosteliaceae</taxon>
        <taxon>Heterostelium</taxon>
    </lineage>
</organism>
<proteinExistence type="predicted"/>
<comment type="caution">
    <text evidence="1">The sequence shown here is derived from an EMBL/GenBank/DDBJ whole genome shotgun (WGS) entry which is preliminary data.</text>
</comment>